<dbReference type="EMBL" id="KV429109">
    <property type="protein sequence ID" value="KZT65269.1"/>
    <property type="molecule type" value="Genomic_DNA"/>
</dbReference>
<reference evidence="1 2" key="1">
    <citation type="journal article" date="2016" name="Mol. Biol. Evol.">
        <title>Comparative Genomics of Early-Diverging Mushroom-Forming Fungi Provides Insights into the Origins of Lignocellulose Decay Capabilities.</title>
        <authorList>
            <person name="Nagy L.G."/>
            <person name="Riley R."/>
            <person name="Tritt A."/>
            <person name="Adam C."/>
            <person name="Daum C."/>
            <person name="Floudas D."/>
            <person name="Sun H."/>
            <person name="Yadav J.S."/>
            <person name="Pangilinan J."/>
            <person name="Larsson K.H."/>
            <person name="Matsuura K."/>
            <person name="Barry K."/>
            <person name="Labutti K."/>
            <person name="Kuo R."/>
            <person name="Ohm R.A."/>
            <person name="Bhattacharya S.S."/>
            <person name="Shirouzu T."/>
            <person name="Yoshinaga Y."/>
            <person name="Martin F.M."/>
            <person name="Grigoriev I.V."/>
            <person name="Hibbett D.S."/>
        </authorList>
    </citation>
    <scope>NUCLEOTIDE SEQUENCE [LARGE SCALE GENOMIC DNA]</scope>
    <source>
        <strain evidence="1 2">L-15889</strain>
    </source>
</reference>
<sequence length="240" mass="26088">MTLYGTNTSMPDSTPCASLTEYALREAAYANVQGCATVQKSGTGRGLIVRVCRMPSSGGALLSHPAAFGRNWSKKRIQAALRTHCMRARRFQQLGTPGAAVHDATSPTIQLPVRRSGLNCRGFQRRRCLRDAACQCVTSRSVSGSPCADGVGERCLLAYVWNKCTIVKKIQCGRPLSGVSTQMKTCFQCITAWWFYECNCSNKRPASDVHASHSSSCHPIFSAIPAQLNVAVPGLERFSH</sequence>
<dbReference type="AlphaFoldDB" id="A0A165M5Z8"/>
<dbReference type="Proteomes" id="UP000076727">
    <property type="component" value="Unassembled WGS sequence"/>
</dbReference>
<accession>A0A165M5Z8</accession>
<name>A0A165M5Z8_9APHY</name>
<keyword evidence="2" id="KW-1185">Reference proteome</keyword>
<proteinExistence type="predicted"/>
<gene>
    <name evidence="1" type="ORF">DAEQUDRAFT_538579</name>
</gene>
<organism evidence="1 2">
    <name type="scientific">Daedalea quercina L-15889</name>
    <dbReference type="NCBI Taxonomy" id="1314783"/>
    <lineage>
        <taxon>Eukaryota</taxon>
        <taxon>Fungi</taxon>
        <taxon>Dikarya</taxon>
        <taxon>Basidiomycota</taxon>
        <taxon>Agaricomycotina</taxon>
        <taxon>Agaricomycetes</taxon>
        <taxon>Polyporales</taxon>
        <taxon>Fomitopsis</taxon>
    </lineage>
</organism>
<protein>
    <submittedName>
        <fullName evidence="1">Uncharacterized protein</fullName>
    </submittedName>
</protein>
<evidence type="ECO:0000313" key="2">
    <source>
        <dbReference type="Proteomes" id="UP000076727"/>
    </source>
</evidence>
<evidence type="ECO:0000313" key="1">
    <source>
        <dbReference type="EMBL" id="KZT65269.1"/>
    </source>
</evidence>